<protein>
    <submittedName>
        <fullName evidence="2">Uncharacterized protein</fullName>
    </submittedName>
</protein>
<organism evidence="2 3">
    <name type="scientific">Agrocybe pediades</name>
    <dbReference type="NCBI Taxonomy" id="84607"/>
    <lineage>
        <taxon>Eukaryota</taxon>
        <taxon>Fungi</taxon>
        <taxon>Dikarya</taxon>
        <taxon>Basidiomycota</taxon>
        <taxon>Agaricomycotina</taxon>
        <taxon>Agaricomycetes</taxon>
        <taxon>Agaricomycetidae</taxon>
        <taxon>Agaricales</taxon>
        <taxon>Agaricineae</taxon>
        <taxon>Strophariaceae</taxon>
        <taxon>Agrocybe</taxon>
    </lineage>
</organism>
<name>A0A8H4QEQ7_9AGAR</name>
<feature type="compositionally biased region" description="Low complexity" evidence="1">
    <location>
        <begin position="76"/>
        <end position="109"/>
    </location>
</feature>
<evidence type="ECO:0000256" key="1">
    <source>
        <dbReference type="SAM" id="MobiDB-lite"/>
    </source>
</evidence>
<evidence type="ECO:0000313" key="3">
    <source>
        <dbReference type="Proteomes" id="UP000521872"/>
    </source>
</evidence>
<dbReference type="Proteomes" id="UP000521872">
    <property type="component" value="Unassembled WGS sequence"/>
</dbReference>
<accession>A0A8H4QEQ7</accession>
<feature type="region of interest" description="Disordered" evidence="1">
    <location>
        <begin position="72"/>
        <end position="109"/>
    </location>
</feature>
<keyword evidence="3" id="KW-1185">Reference proteome</keyword>
<sequence length="187" mass="19767">MLRTSRPIAAGGKINVPGEPFVIYKAAEHGMRFTICALPSPSFLPLRLHRHLLTMDFLKKAASVASEINTNLGAESNNNNSSTSSNGNTNNNAINQNQNQNSTSGSNNGLDGVAGVLVDKVNSALGGGSQGEKKEDILDKAIDVFQERVLTAGDQSNESAAEQAKDKIIADTIRTGYKSLTGKDIPV</sequence>
<proteinExistence type="predicted"/>
<dbReference type="EMBL" id="JAACJL010000061">
    <property type="protein sequence ID" value="KAF4609578.1"/>
    <property type="molecule type" value="Genomic_DNA"/>
</dbReference>
<dbReference type="AlphaFoldDB" id="A0A8H4QEQ7"/>
<dbReference type="PANTHER" id="PTHR40462:SF1">
    <property type="entry name" value="EXPRESSED PROTEIN"/>
    <property type="match status" value="1"/>
</dbReference>
<reference evidence="2 3" key="1">
    <citation type="submission" date="2019-12" db="EMBL/GenBank/DDBJ databases">
        <authorList>
            <person name="Floudas D."/>
            <person name="Bentzer J."/>
            <person name="Ahren D."/>
            <person name="Johansson T."/>
            <person name="Persson P."/>
            <person name="Tunlid A."/>
        </authorList>
    </citation>
    <scope>NUCLEOTIDE SEQUENCE [LARGE SCALE GENOMIC DNA]</scope>
    <source>
        <strain evidence="2 3">CBS 102.39</strain>
    </source>
</reference>
<gene>
    <name evidence="2" type="ORF">D9613_012238</name>
</gene>
<comment type="caution">
    <text evidence="2">The sequence shown here is derived from an EMBL/GenBank/DDBJ whole genome shotgun (WGS) entry which is preliminary data.</text>
</comment>
<evidence type="ECO:0000313" key="2">
    <source>
        <dbReference type="EMBL" id="KAF4609578.1"/>
    </source>
</evidence>
<dbReference type="PANTHER" id="PTHR40462">
    <property type="entry name" value="CHROMOSOME 1, WHOLE GENOME SHOTGUN SEQUENCE"/>
    <property type="match status" value="1"/>
</dbReference>